<dbReference type="CDD" id="cd06581">
    <property type="entry name" value="TM_PBP1_LivM_like"/>
    <property type="match status" value="1"/>
</dbReference>
<name>A0A024GYE7_9MICC</name>
<feature type="transmembrane region" description="Helical" evidence="7">
    <location>
        <begin position="241"/>
        <end position="267"/>
    </location>
</feature>
<dbReference type="InterPro" id="IPR001851">
    <property type="entry name" value="ABC_transp_permease"/>
</dbReference>
<proteinExistence type="predicted"/>
<dbReference type="AlphaFoldDB" id="A0A024GYE7"/>
<keyword evidence="2" id="KW-1003">Cell membrane</keyword>
<dbReference type="STRING" id="861266.ARTSIC4J27_417"/>
<feature type="transmembrane region" description="Helical" evidence="7">
    <location>
        <begin position="78"/>
        <end position="98"/>
    </location>
</feature>
<dbReference type="PANTHER" id="PTHR30482:SF10">
    <property type="entry name" value="HIGH-AFFINITY BRANCHED-CHAIN AMINO ACID TRANSPORT PROTEIN BRAE"/>
    <property type="match status" value="1"/>
</dbReference>
<dbReference type="InterPro" id="IPR043428">
    <property type="entry name" value="LivM-like"/>
</dbReference>
<feature type="transmembrane region" description="Helical" evidence="7">
    <location>
        <begin position="279"/>
        <end position="301"/>
    </location>
</feature>
<feature type="region of interest" description="Disordered" evidence="6">
    <location>
        <begin position="319"/>
        <end position="339"/>
    </location>
</feature>
<dbReference type="GO" id="GO:0015658">
    <property type="term" value="F:branched-chain amino acid transmembrane transporter activity"/>
    <property type="evidence" value="ECO:0007669"/>
    <property type="project" value="InterPro"/>
</dbReference>
<dbReference type="Pfam" id="PF02653">
    <property type="entry name" value="BPD_transp_2"/>
    <property type="match status" value="1"/>
</dbReference>
<protein>
    <submittedName>
        <fullName evidence="8">Branched-chain amino acid transport system / permease component family protein</fullName>
    </submittedName>
</protein>
<dbReference type="PANTHER" id="PTHR30482">
    <property type="entry name" value="HIGH-AFFINITY BRANCHED-CHAIN AMINO ACID TRANSPORT SYSTEM PERMEASE"/>
    <property type="match status" value="1"/>
</dbReference>
<accession>A0A024GYE7</accession>
<reference evidence="9" key="1">
    <citation type="journal article" date="2014" name="Genome Announc.">
        <title>Genome Sequence of Arthrobacter siccitolerans 4J27, a Xeroprotectant-Producing Desiccation-Tolerant Microorganism.</title>
        <authorList>
            <person name="Manzanera M."/>
            <person name="Santa-Cruz-Calvo L."/>
            <person name="Vilchez J.I."/>
            <person name="Garcia-Fontana C."/>
            <person name="Silva-Castro G.A."/>
            <person name="Calvo C."/>
            <person name="Gonzalez-Lopez J."/>
        </authorList>
    </citation>
    <scope>NUCLEOTIDE SEQUENCE [LARGE SCALE GENOMIC DNA]</scope>
    <source>
        <strain evidence="9">4J27</strain>
    </source>
</reference>
<dbReference type="Proteomes" id="UP000035722">
    <property type="component" value="Unassembled WGS sequence"/>
</dbReference>
<keyword evidence="9" id="KW-1185">Reference proteome</keyword>
<evidence type="ECO:0000256" key="5">
    <source>
        <dbReference type="ARBA" id="ARBA00023136"/>
    </source>
</evidence>
<keyword evidence="5 7" id="KW-0472">Membrane</keyword>
<dbReference type="EMBL" id="CAQI01000027">
    <property type="protein sequence ID" value="CCQ44491.1"/>
    <property type="molecule type" value="Genomic_DNA"/>
</dbReference>
<evidence type="ECO:0000256" key="4">
    <source>
        <dbReference type="ARBA" id="ARBA00022989"/>
    </source>
</evidence>
<feature type="transmembrane region" description="Helical" evidence="7">
    <location>
        <begin position="54"/>
        <end position="72"/>
    </location>
</feature>
<feature type="transmembrane region" description="Helical" evidence="7">
    <location>
        <begin position="156"/>
        <end position="177"/>
    </location>
</feature>
<evidence type="ECO:0000313" key="9">
    <source>
        <dbReference type="Proteomes" id="UP000035722"/>
    </source>
</evidence>
<sequence length="339" mass="34635">MLRRQIPATVACLVLAIIAPFFSGYAVGVLVHLVALAIAAVGLDLIISRANMLSFSHAAFMAIGAYVSVILMRNGWEFIFAALVGIASAAIAGFLLAIPASRLSGFSFALVTFAFSAVVTGLAAGSQLISIAGGESGLSVPPGKLFGLNLFNPHTLFYVALVLLLATMLVCTTLIYSRTGRAFRTMKESEAVAVALGVNVAGMKIGVFALSAGIAGVGGVVLSQALGAISAPTFSLEQSTILVAAVTVGGLGRSLGPLVGITIFVLLPEIFQGLQDYSALVFAAVFVVTLILAPNGVVGLVTSFPSWVRRILARKGDGPGGFGTQTPSLSSDNSSKVAS</sequence>
<evidence type="ECO:0000256" key="1">
    <source>
        <dbReference type="ARBA" id="ARBA00004651"/>
    </source>
</evidence>
<comment type="caution">
    <text evidence="8">The sequence shown here is derived from an EMBL/GenBank/DDBJ whole genome shotgun (WGS) entry which is preliminary data.</text>
</comment>
<comment type="subcellular location">
    <subcellularLocation>
        <location evidence="1">Cell membrane</location>
        <topology evidence="1">Multi-pass membrane protein</topology>
    </subcellularLocation>
</comment>
<evidence type="ECO:0000256" key="6">
    <source>
        <dbReference type="SAM" id="MobiDB-lite"/>
    </source>
</evidence>
<evidence type="ECO:0000256" key="3">
    <source>
        <dbReference type="ARBA" id="ARBA00022692"/>
    </source>
</evidence>
<evidence type="ECO:0000256" key="7">
    <source>
        <dbReference type="SAM" id="Phobius"/>
    </source>
</evidence>
<feature type="transmembrane region" description="Helical" evidence="7">
    <location>
        <begin position="205"/>
        <end position="229"/>
    </location>
</feature>
<keyword evidence="4 7" id="KW-1133">Transmembrane helix</keyword>
<keyword evidence="3 7" id="KW-0812">Transmembrane</keyword>
<evidence type="ECO:0000313" key="8">
    <source>
        <dbReference type="EMBL" id="CCQ44491.1"/>
    </source>
</evidence>
<feature type="transmembrane region" description="Helical" evidence="7">
    <location>
        <begin position="105"/>
        <end position="129"/>
    </location>
</feature>
<gene>
    <name evidence="8" type="ORF">ARTSIC4J27_417</name>
</gene>
<evidence type="ECO:0000256" key="2">
    <source>
        <dbReference type="ARBA" id="ARBA00022475"/>
    </source>
</evidence>
<organism evidence="8 9">
    <name type="scientific">Pseudarthrobacter siccitolerans</name>
    <dbReference type="NCBI Taxonomy" id="861266"/>
    <lineage>
        <taxon>Bacteria</taxon>
        <taxon>Bacillati</taxon>
        <taxon>Actinomycetota</taxon>
        <taxon>Actinomycetes</taxon>
        <taxon>Micrococcales</taxon>
        <taxon>Micrococcaceae</taxon>
        <taxon>Pseudarthrobacter</taxon>
    </lineage>
</organism>
<feature type="compositionally biased region" description="Polar residues" evidence="6">
    <location>
        <begin position="324"/>
        <end position="339"/>
    </location>
</feature>
<dbReference type="GO" id="GO:0005886">
    <property type="term" value="C:plasma membrane"/>
    <property type="evidence" value="ECO:0007669"/>
    <property type="project" value="UniProtKB-SubCell"/>
</dbReference>